<protein>
    <recommendedName>
        <fullName evidence="4">Flagellar hook-length control protein FliK</fullName>
    </recommendedName>
</protein>
<evidence type="ECO:0000256" key="1">
    <source>
        <dbReference type="SAM" id="MobiDB-lite"/>
    </source>
</evidence>
<feature type="compositionally biased region" description="Low complexity" evidence="1">
    <location>
        <begin position="13"/>
        <end position="92"/>
    </location>
</feature>
<dbReference type="RefSeq" id="WP_377353619.1">
    <property type="nucleotide sequence ID" value="NZ_JBHTLQ010000021.1"/>
</dbReference>
<feature type="region of interest" description="Disordered" evidence="1">
    <location>
        <begin position="1"/>
        <end position="113"/>
    </location>
</feature>
<reference evidence="3" key="1">
    <citation type="journal article" date="2019" name="Int. J. Syst. Evol. Microbiol.">
        <title>The Global Catalogue of Microorganisms (GCM) 10K type strain sequencing project: providing services to taxonomists for standard genome sequencing and annotation.</title>
        <authorList>
            <consortium name="The Broad Institute Genomics Platform"/>
            <consortium name="The Broad Institute Genome Sequencing Center for Infectious Disease"/>
            <person name="Wu L."/>
            <person name="Ma J."/>
        </authorList>
    </citation>
    <scope>NUCLEOTIDE SEQUENCE [LARGE SCALE GENOMIC DNA]</scope>
    <source>
        <strain evidence="3">CCUG 55074</strain>
    </source>
</reference>
<keyword evidence="3" id="KW-1185">Reference proteome</keyword>
<organism evidence="2 3">
    <name type="scientific">Phenylobacterium conjunctum</name>
    <dbReference type="NCBI Taxonomy" id="1298959"/>
    <lineage>
        <taxon>Bacteria</taxon>
        <taxon>Pseudomonadati</taxon>
        <taxon>Pseudomonadota</taxon>
        <taxon>Alphaproteobacteria</taxon>
        <taxon>Caulobacterales</taxon>
        <taxon>Caulobacteraceae</taxon>
        <taxon>Phenylobacterium</taxon>
    </lineage>
</organism>
<evidence type="ECO:0000313" key="2">
    <source>
        <dbReference type="EMBL" id="MFD1191114.1"/>
    </source>
</evidence>
<dbReference type="Proteomes" id="UP001597216">
    <property type="component" value="Unassembled WGS sequence"/>
</dbReference>
<dbReference type="EMBL" id="JBHTLQ010000021">
    <property type="protein sequence ID" value="MFD1191114.1"/>
    <property type="molecule type" value="Genomic_DNA"/>
</dbReference>
<comment type="caution">
    <text evidence="2">The sequence shown here is derived from an EMBL/GenBank/DDBJ whole genome shotgun (WGS) entry which is preliminary data.</text>
</comment>
<accession>A0ABW3T1T3</accession>
<evidence type="ECO:0008006" key="4">
    <source>
        <dbReference type="Google" id="ProtNLM"/>
    </source>
</evidence>
<sequence length="113" mass="11644">MAAPIRPNFTPVNPQLQNPANNQARSAAQRAFFEAALGKAQGQAAQPQPQASAQGSGQATRAAQTQTTQAAAPLRTASPAAARAAYVPKIPATLPAEPPTRILRPGSILDIKV</sequence>
<name>A0ABW3T1T3_9CAUL</name>
<gene>
    <name evidence="2" type="ORF">ACFQ27_11030</name>
</gene>
<evidence type="ECO:0000313" key="3">
    <source>
        <dbReference type="Proteomes" id="UP001597216"/>
    </source>
</evidence>
<proteinExistence type="predicted"/>